<comment type="caution">
    <text evidence="1">The sequence shown here is derived from an EMBL/GenBank/DDBJ whole genome shotgun (WGS) entry which is preliminary data.</text>
</comment>
<organism evidence="1 2">
    <name type="scientific">Scortum barcoo</name>
    <name type="common">barcoo grunter</name>
    <dbReference type="NCBI Taxonomy" id="214431"/>
    <lineage>
        <taxon>Eukaryota</taxon>
        <taxon>Metazoa</taxon>
        <taxon>Chordata</taxon>
        <taxon>Craniata</taxon>
        <taxon>Vertebrata</taxon>
        <taxon>Euteleostomi</taxon>
        <taxon>Actinopterygii</taxon>
        <taxon>Neopterygii</taxon>
        <taxon>Teleostei</taxon>
        <taxon>Neoteleostei</taxon>
        <taxon>Acanthomorphata</taxon>
        <taxon>Eupercaria</taxon>
        <taxon>Centrarchiformes</taxon>
        <taxon>Terapontoidei</taxon>
        <taxon>Terapontidae</taxon>
        <taxon>Scortum</taxon>
    </lineage>
</organism>
<dbReference type="Proteomes" id="UP000831701">
    <property type="component" value="Chromosome 20"/>
</dbReference>
<name>A0ACB8VNH2_9TELE</name>
<dbReference type="EMBL" id="CM041550">
    <property type="protein sequence ID" value="KAI3356422.1"/>
    <property type="molecule type" value="Genomic_DNA"/>
</dbReference>
<accession>A0ACB8VNH2</accession>
<keyword evidence="2" id="KW-1185">Reference proteome</keyword>
<gene>
    <name evidence="1" type="ORF">L3Q82_017635</name>
</gene>
<evidence type="ECO:0000313" key="1">
    <source>
        <dbReference type="EMBL" id="KAI3356422.1"/>
    </source>
</evidence>
<evidence type="ECO:0000313" key="2">
    <source>
        <dbReference type="Proteomes" id="UP000831701"/>
    </source>
</evidence>
<sequence>MFPCFFVCARFFTCNDLFCDLFLQMTGVMAVENVTLDSVENFPNQSSCDVFVYQRAAVVLFPIFYSAVFIISACGNSLVLYVICQKRQKFNSTSVYLVNLALSDTLFTLTLPGRITYYIQHFDWPFGDLLCRLTTLLFFANTYAGIAFMTCISLDRYLAMVHPHRLQCLRSVRVVRRVCCLVWALVSLQLAPLLFRSMLREHQGRRTCMEYFNFEDSRFTPYLLILACAISFCCPLIIIMGCYAKINLKLRASAKQNSVTGRSRRNHRANTIILLILLTFIVCFSPYHLNVMQFMSRKIHHQPTCEELRDFKVSLQMDSTSASVTSSSTKNESNDVTCHTLYDHRDYARILMPLVYTIVFIVGLLGNCLALHVIRPNLKKMNSTTLYSLNLVVSDILFTLSLPLRIAYYALGFHWPLGEALCKISGLVFYINTYAGVNFMTCLSVDRFIAVVLPLRFARLRKVSNVRYICVGVWLLVLAQTLPLLGSQLTTHEPGDYITCMEYPIFEKMNNVATILIGAVFLGYVIPVVTILVCYSVLCYKLHFTAKNNHLTEKSGRSRKAIGVICCVSLVFVVCYSPYHIDILQYMIRKLVSSPDCADLTAFQVSLHITVCLMNLNSCLDPFIYFFACKGYKRKLLRLLKLQVSMSFSSAVRISPEGSSKDIIDGNKIQLSSSVVGTASERLTERRSQRKKKKKRYRKSSIEINVNLAVSFRMKLDLNFSNMSVESDAVKPEQWPLEYRMAGLIFYCFVFIIGVIVNVTALWVFALTTKKRNSVTVYMINVAVVDLTFILLLPFRMAYHHHDYWPFGDLFCRISAALTIFYPCMALWLFALISADRYMAIVQPKHGKELRNVPKAVVASLGVWLMTLGCTVPLLFSEEDPDRATNFTTCIKLKDIIYMRHDNPVNFVRLIFFFLVPICIMIVCYIVIVDNLIHGRTSKLKPKVKQKSIRIIITLIIQVLVCFVPFHVCLVLRLLGTMKDGGYNTWAVFTTFLMNLSTVLDIILYYIVSKQFQDRVISVILYRNYLRSVRRKSRHTHTGSIRSMSNLTSAMI</sequence>
<proteinExistence type="predicted"/>
<reference evidence="1" key="1">
    <citation type="submission" date="2022-04" db="EMBL/GenBank/DDBJ databases">
        <title>Jade perch genome.</title>
        <authorList>
            <person name="Chao B."/>
        </authorList>
    </citation>
    <scope>NUCLEOTIDE SEQUENCE</scope>
    <source>
        <strain evidence="1">CB-2022</strain>
    </source>
</reference>
<protein>
    <submittedName>
        <fullName evidence="1">Uncharacterized protein</fullName>
    </submittedName>
</protein>